<keyword evidence="2" id="KW-1185">Reference proteome</keyword>
<accession>A0A2T0M6M1</accession>
<protein>
    <submittedName>
        <fullName evidence="1">Uncharacterized protein</fullName>
    </submittedName>
</protein>
<sequence>MSALSHRILKVNAQQNCFLYFSVGLYTVQNVFLDFAPNKFYLRNLK</sequence>
<organism evidence="1 2">
    <name type="scientific">Flagellimonas meridianipacifica</name>
    <dbReference type="NCBI Taxonomy" id="1080225"/>
    <lineage>
        <taxon>Bacteria</taxon>
        <taxon>Pseudomonadati</taxon>
        <taxon>Bacteroidota</taxon>
        <taxon>Flavobacteriia</taxon>
        <taxon>Flavobacteriales</taxon>
        <taxon>Flavobacteriaceae</taxon>
        <taxon>Flagellimonas</taxon>
    </lineage>
</organism>
<proteinExistence type="predicted"/>
<dbReference type="EMBL" id="PVYX01000003">
    <property type="protein sequence ID" value="PRX53082.1"/>
    <property type="molecule type" value="Genomic_DNA"/>
</dbReference>
<comment type="caution">
    <text evidence="1">The sequence shown here is derived from an EMBL/GenBank/DDBJ whole genome shotgun (WGS) entry which is preliminary data.</text>
</comment>
<evidence type="ECO:0000313" key="1">
    <source>
        <dbReference type="EMBL" id="PRX53082.1"/>
    </source>
</evidence>
<name>A0A2T0M6M1_9FLAO</name>
<reference evidence="1 2" key="1">
    <citation type="submission" date="2018-03" db="EMBL/GenBank/DDBJ databases">
        <title>Genomic Encyclopedia of Archaeal and Bacterial Type Strains, Phase II (KMG-II): from individual species to whole genera.</title>
        <authorList>
            <person name="Goeker M."/>
        </authorList>
    </citation>
    <scope>NUCLEOTIDE SEQUENCE [LARGE SCALE GENOMIC DNA]</scope>
    <source>
        <strain evidence="1 2">DSM 25027</strain>
    </source>
</reference>
<evidence type="ECO:0000313" key="2">
    <source>
        <dbReference type="Proteomes" id="UP000237640"/>
    </source>
</evidence>
<dbReference type="AlphaFoldDB" id="A0A2T0M6M1"/>
<dbReference type="Proteomes" id="UP000237640">
    <property type="component" value="Unassembled WGS sequence"/>
</dbReference>
<gene>
    <name evidence="1" type="ORF">CLV81_3983</name>
</gene>